<feature type="domain" description="RNA 2-O ribose methyltransferase substrate binding" evidence="4">
    <location>
        <begin position="31"/>
        <end position="106"/>
    </location>
</feature>
<dbReference type="InterPro" id="IPR001537">
    <property type="entry name" value="SpoU_MeTrfase"/>
</dbReference>
<dbReference type="EMBL" id="JRNT01000006">
    <property type="protein sequence ID" value="KGF47987.1"/>
    <property type="molecule type" value="Genomic_DNA"/>
</dbReference>
<keyword evidence="3" id="KW-0808">Transferase</keyword>
<dbReference type="CDD" id="cd18095">
    <property type="entry name" value="SpoU-like_rRNA-MTase"/>
    <property type="match status" value="1"/>
</dbReference>
<name>A0A096BZ02_9FIRM</name>
<dbReference type="InterPro" id="IPR053888">
    <property type="entry name" value="MRM3-like_sub_bind"/>
</dbReference>
<dbReference type="RefSeq" id="WP_038151628.1">
    <property type="nucleotide sequence ID" value="NZ_JRNT01000006.1"/>
</dbReference>
<evidence type="ECO:0000313" key="6">
    <source>
        <dbReference type="Proteomes" id="UP000029628"/>
    </source>
</evidence>
<dbReference type="GO" id="GO:0032259">
    <property type="term" value="P:methylation"/>
    <property type="evidence" value="ECO:0007669"/>
    <property type="project" value="UniProtKB-KW"/>
</dbReference>
<dbReference type="Gene3D" id="3.30.1330.30">
    <property type="match status" value="1"/>
</dbReference>
<protein>
    <recommendedName>
        <fullName evidence="4">RNA 2-O ribose methyltransferase substrate binding domain-containing protein</fullName>
    </recommendedName>
</protein>
<gene>
    <name evidence="5" type="ORF">HMPREF0872_02535</name>
</gene>
<keyword evidence="2" id="KW-0489">Methyltransferase</keyword>
<dbReference type="PANTHER" id="PTHR43191">
    <property type="entry name" value="RRNA METHYLTRANSFERASE 3"/>
    <property type="match status" value="1"/>
</dbReference>
<dbReference type="SMART" id="SM00967">
    <property type="entry name" value="SpoU_sub_bind"/>
    <property type="match status" value="1"/>
</dbReference>
<dbReference type="InterPro" id="IPR029064">
    <property type="entry name" value="Ribosomal_eL30-like_sf"/>
</dbReference>
<evidence type="ECO:0000256" key="1">
    <source>
        <dbReference type="ARBA" id="ARBA00007228"/>
    </source>
</evidence>
<dbReference type="GO" id="GO:0003723">
    <property type="term" value="F:RNA binding"/>
    <property type="evidence" value="ECO:0007669"/>
    <property type="project" value="InterPro"/>
</dbReference>
<accession>A0A096BZ02</accession>
<dbReference type="InterPro" id="IPR051259">
    <property type="entry name" value="rRNA_Methyltransferase"/>
</dbReference>
<reference evidence="5 6" key="1">
    <citation type="submission" date="2014-07" db="EMBL/GenBank/DDBJ databases">
        <authorList>
            <person name="McCorrison J."/>
            <person name="Sanka R."/>
            <person name="Torralba M."/>
            <person name="Gillis M."/>
            <person name="Haft D.H."/>
            <person name="Methe B."/>
            <person name="Sutton G."/>
            <person name="Nelson K.E."/>
        </authorList>
    </citation>
    <scope>NUCLEOTIDE SEQUENCE [LARGE SCALE GENOMIC DNA]</scope>
    <source>
        <strain evidence="5 6">DNF00314</strain>
    </source>
</reference>
<dbReference type="Pfam" id="PF22435">
    <property type="entry name" value="MRM3-like_sub_bind"/>
    <property type="match status" value="1"/>
</dbReference>
<dbReference type="Gene3D" id="3.40.1280.10">
    <property type="match status" value="1"/>
</dbReference>
<organism evidence="5 6">
    <name type="scientific">Veillonella montpellierensis DNF00314</name>
    <dbReference type="NCBI Taxonomy" id="1401067"/>
    <lineage>
        <taxon>Bacteria</taxon>
        <taxon>Bacillati</taxon>
        <taxon>Bacillota</taxon>
        <taxon>Negativicutes</taxon>
        <taxon>Veillonellales</taxon>
        <taxon>Veillonellaceae</taxon>
        <taxon>Veillonella</taxon>
    </lineage>
</organism>
<comment type="similarity">
    <text evidence="1">Belongs to the class IV-like SAM-binding methyltransferase superfamily. RNA methyltransferase TrmH family.</text>
</comment>
<dbReference type="GO" id="GO:0006396">
    <property type="term" value="P:RNA processing"/>
    <property type="evidence" value="ECO:0007669"/>
    <property type="project" value="InterPro"/>
</dbReference>
<dbReference type="AlphaFoldDB" id="A0A096BZ02"/>
<proteinExistence type="inferred from homology"/>
<evidence type="ECO:0000256" key="2">
    <source>
        <dbReference type="ARBA" id="ARBA00022603"/>
    </source>
</evidence>
<evidence type="ECO:0000259" key="4">
    <source>
        <dbReference type="SMART" id="SM00967"/>
    </source>
</evidence>
<dbReference type="SUPFAM" id="SSF55315">
    <property type="entry name" value="L30e-like"/>
    <property type="match status" value="1"/>
</dbReference>
<dbReference type="GO" id="GO:0005737">
    <property type="term" value="C:cytoplasm"/>
    <property type="evidence" value="ECO:0007669"/>
    <property type="project" value="UniProtKB-ARBA"/>
</dbReference>
<evidence type="ECO:0000313" key="5">
    <source>
        <dbReference type="EMBL" id="KGF47987.1"/>
    </source>
</evidence>
<dbReference type="Pfam" id="PF00588">
    <property type="entry name" value="SpoU_methylase"/>
    <property type="match status" value="1"/>
</dbReference>
<dbReference type="GO" id="GO:0008173">
    <property type="term" value="F:RNA methyltransferase activity"/>
    <property type="evidence" value="ECO:0007669"/>
    <property type="project" value="InterPro"/>
</dbReference>
<dbReference type="InterPro" id="IPR029026">
    <property type="entry name" value="tRNA_m1G_MTases_N"/>
</dbReference>
<sequence length="271" mass="30462">MEVIKSKENNTVKHIRSLYKRKYREKYGEYVVEGVRAVRDLLRKKKIHTICIAVSQVSSGAIIEIIEVANAHHCVVYLIEDRIFSTIEQTVQGQGILAIANKDEYTFHTVVPEKGIYLVLDRIQDPGNLGTIIRTAVSADVKGVILTKGSVDPYNEKCIRSTMSAISEIPIYDNIDEQEVIQFIQKFSLHSYVTALERAVTYDSLTYTLPAVLIMGNEANGVSQNLQDACDHRIVIPIIGNIESLNLAVATGICLYKMRESFYHETPKESI</sequence>
<dbReference type="eggNOG" id="COG0566">
    <property type="taxonomic scope" value="Bacteria"/>
</dbReference>
<dbReference type="Proteomes" id="UP000029628">
    <property type="component" value="Unassembled WGS sequence"/>
</dbReference>
<dbReference type="PANTHER" id="PTHR43191:SF2">
    <property type="entry name" value="RRNA METHYLTRANSFERASE 3, MITOCHONDRIAL"/>
    <property type="match status" value="1"/>
</dbReference>
<dbReference type="SUPFAM" id="SSF75217">
    <property type="entry name" value="alpha/beta knot"/>
    <property type="match status" value="1"/>
</dbReference>
<keyword evidence="6" id="KW-1185">Reference proteome</keyword>
<dbReference type="InterPro" id="IPR029028">
    <property type="entry name" value="Alpha/beta_knot_MTases"/>
</dbReference>
<dbReference type="InterPro" id="IPR013123">
    <property type="entry name" value="SpoU_subst-bd"/>
</dbReference>
<comment type="caution">
    <text evidence="5">The sequence shown here is derived from an EMBL/GenBank/DDBJ whole genome shotgun (WGS) entry which is preliminary data.</text>
</comment>
<evidence type="ECO:0000256" key="3">
    <source>
        <dbReference type="ARBA" id="ARBA00022679"/>
    </source>
</evidence>